<dbReference type="PANTHER" id="PTHR30473:SF1">
    <property type="entry name" value="PHOH-LIKE PROTEIN"/>
    <property type="match status" value="1"/>
</dbReference>
<keyword evidence="10" id="KW-1185">Reference proteome</keyword>
<dbReference type="STRING" id="1280952.HJA_05442"/>
<sequence>MGKRNAAKRMKTASEVNTSAWFEETGRVRGPRLQAIDGGRSWHPDDADQKQYKRAATAPEGDRAQRYQKNVKPRSENQARLMEAMDEYALVAALGPAGTGKTYLAICKAVEALQKGKVSRIILSRPAVEAGEQIGFLPGAMEDKLAPYLRPLYDALSDRLSPGQLKHMLAEGVIEIAPIGFMRGRTLNNAFIVIDEAQNCTYTQLKMLLTRLGWHSTMVITGDPAQSDLLPEFSGLAKAGERLEKLEGAAVVTLEGQDVVRHPLVADMLGVL</sequence>
<dbReference type="Proteomes" id="UP000024816">
    <property type="component" value="Unassembled WGS sequence"/>
</dbReference>
<dbReference type="RefSeq" id="WP_035579282.1">
    <property type="nucleotide sequence ID" value="NZ_ARYJ01000003.1"/>
</dbReference>
<evidence type="ECO:0000256" key="7">
    <source>
        <dbReference type="SAM" id="MobiDB-lite"/>
    </source>
</evidence>
<organism evidence="9 10">
    <name type="scientific">Hyphomonas jannaschiana VP2</name>
    <dbReference type="NCBI Taxonomy" id="1280952"/>
    <lineage>
        <taxon>Bacteria</taxon>
        <taxon>Pseudomonadati</taxon>
        <taxon>Pseudomonadota</taxon>
        <taxon>Alphaproteobacteria</taxon>
        <taxon>Hyphomonadales</taxon>
        <taxon>Hyphomonadaceae</taxon>
        <taxon>Hyphomonas</taxon>
    </lineage>
</organism>
<evidence type="ECO:0000313" key="9">
    <source>
        <dbReference type="EMBL" id="KCZ89670.1"/>
    </source>
</evidence>
<evidence type="ECO:0000313" key="10">
    <source>
        <dbReference type="Proteomes" id="UP000024816"/>
    </source>
</evidence>
<dbReference type="GO" id="GO:0005524">
    <property type="term" value="F:ATP binding"/>
    <property type="evidence" value="ECO:0007669"/>
    <property type="project" value="UniProtKB-KW"/>
</dbReference>
<reference evidence="9 10" key="1">
    <citation type="journal article" date="2014" name="Antonie Van Leeuwenhoek">
        <title>Hyphomonas beringensis sp. nov. and Hyphomonas chukchiensis sp. nov., isolated from surface seawater of the Bering Sea and Chukchi Sea.</title>
        <authorList>
            <person name="Li C."/>
            <person name="Lai Q."/>
            <person name="Li G."/>
            <person name="Dong C."/>
            <person name="Wang J."/>
            <person name="Liao Y."/>
            <person name="Shao Z."/>
        </authorList>
    </citation>
    <scope>NUCLEOTIDE SEQUENCE [LARGE SCALE GENOMIC DNA]</scope>
    <source>
        <strain evidence="9 10">VP2</strain>
    </source>
</reference>
<gene>
    <name evidence="9" type="ORF">HJA_05442</name>
</gene>
<dbReference type="GO" id="GO:0005829">
    <property type="term" value="C:cytosol"/>
    <property type="evidence" value="ECO:0007669"/>
    <property type="project" value="TreeGrafter"/>
</dbReference>
<dbReference type="InterPro" id="IPR003714">
    <property type="entry name" value="PhoH"/>
</dbReference>
<keyword evidence="4" id="KW-0547">Nucleotide-binding</keyword>
<evidence type="ECO:0000256" key="4">
    <source>
        <dbReference type="ARBA" id="ARBA00022741"/>
    </source>
</evidence>
<evidence type="ECO:0000256" key="1">
    <source>
        <dbReference type="ARBA" id="ARBA00004496"/>
    </source>
</evidence>
<evidence type="ECO:0000256" key="5">
    <source>
        <dbReference type="ARBA" id="ARBA00022840"/>
    </source>
</evidence>
<evidence type="ECO:0000256" key="6">
    <source>
        <dbReference type="ARBA" id="ARBA00039970"/>
    </source>
</evidence>
<dbReference type="PANTHER" id="PTHR30473">
    <property type="entry name" value="PROTEIN PHOH"/>
    <property type="match status" value="1"/>
</dbReference>
<comment type="subcellular location">
    <subcellularLocation>
        <location evidence="1">Cytoplasm</location>
    </subcellularLocation>
</comment>
<comment type="similarity">
    <text evidence="2">Belongs to the PhoH family.</text>
</comment>
<dbReference type="Gene3D" id="3.40.50.300">
    <property type="entry name" value="P-loop containing nucleotide triphosphate hydrolases"/>
    <property type="match status" value="1"/>
</dbReference>
<dbReference type="SUPFAM" id="SSF52540">
    <property type="entry name" value="P-loop containing nucleoside triphosphate hydrolases"/>
    <property type="match status" value="1"/>
</dbReference>
<feature type="compositionally biased region" description="Basic and acidic residues" evidence="7">
    <location>
        <begin position="40"/>
        <end position="51"/>
    </location>
</feature>
<dbReference type="FunFam" id="3.40.50.300:FF:000013">
    <property type="entry name" value="PhoH family ATPase"/>
    <property type="match status" value="1"/>
</dbReference>
<dbReference type="PATRIC" id="fig|1280952.3.peg.1080"/>
<dbReference type="EMBL" id="ARYJ01000003">
    <property type="protein sequence ID" value="KCZ89670.1"/>
    <property type="molecule type" value="Genomic_DNA"/>
</dbReference>
<keyword evidence="3" id="KW-0963">Cytoplasm</keyword>
<dbReference type="AlphaFoldDB" id="A0A059FG91"/>
<dbReference type="InterPro" id="IPR051451">
    <property type="entry name" value="PhoH2-like"/>
</dbReference>
<dbReference type="Pfam" id="PF02562">
    <property type="entry name" value="PhoH"/>
    <property type="match status" value="1"/>
</dbReference>
<feature type="domain" description="PhoH-like protein" evidence="8">
    <location>
        <begin position="71"/>
        <end position="269"/>
    </location>
</feature>
<comment type="caution">
    <text evidence="9">The sequence shown here is derived from an EMBL/GenBank/DDBJ whole genome shotgun (WGS) entry which is preliminary data.</text>
</comment>
<proteinExistence type="inferred from homology"/>
<protein>
    <recommendedName>
        <fullName evidence="6">PhoH-like protein</fullName>
    </recommendedName>
</protein>
<accession>A0A059FG91</accession>
<dbReference type="OrthoDB" id="9805148at2"/>
<evidence type="ECO:0000259" key="8">
    <source>
        <dbReference type="Pfam" id="PF02562"/>
    </source>
</evidence>
<dbReference type="InterPro" id="IPR027417">
    <property type="entry name" value="P-loop_NTPase"/>
</dbReference>
<evidence type="ECO:0000256" key="2">
    <source>
        <dbReference type="ARBA" id="ARBA00010393"/>
    </source>
</evidence>
<evidence type="ECO:0000256" key="3">
    <source>
        <dbReference type="ARBA" id="ARBA00022490"/>
    </source>
</evidence>
<dbReference type="eggNOG" id="COG1702">
    <property type="taxonomic scope" value="Bacteria"/>
</dbReference>
<keyword evidence="5" id="KW-0067">ATP-binding</keyword>
<feature type="region of interest" description="Disordered" evidence="7">
    <location>
        <begin position="37"/>
        <end position="66"/>
    </location>
</feature>
<name>A0A059FG91_9PROT</name>